<dbReference type="Gene3D" id="1.10.287.1120">
    <property type="entry name" value="Bipartite methylase S protein"/>
    <property type="match status" value="1"/>
</dbReference>
<dbReference type="InterPro" id="IPR000055">
    <property type="entry name" value="Restrct_endonuc_typeI_TRD"/>
</dbReference>
<keyword evidence="2" id="KW-0680">Restriction system</keyword>
<dbReference type="PANTHER" id="PTHR30408:SF12">
    <property type="entry name" value="TYPE I RESTRICTION ENZYME MJAVIII SPECIFICITY SUBUNIT"/>
    <property type="match status" value="1"/>
</dbReference>
<dbReference type="Pfam" id="PF01420">
    <property type="entry name" value="Methylase_S"/>
    <property type="match status" value="2"/>
</dbReference>
<keyword evidence="6" id="KW-1185">Reference proteome</keyword>
<evidence type="ECO:0000313" key="5">
    <source>
        <dbReference type="EMBL" id="TVM14230.1"/>
    </source>
</evidence>
<organism evidence="5 6">
    <name type="scientific">Oceanidesulfovibrio indonesiensis</name>
    <dbReference type="NCBI Taxonomy" id="54767"/>
    <lineage>
        <taxon>Bacteria</taxon>
        <taxon>Pseudomonadati</taxon>
        <taxon>Thermodesulfobacteriota</taxon>
        <taxon>Desulfovibrionia</taxon>
        <taxon>Desulfovibrionales</taxon>
        <taxon>Desulfovibrionaceae</taxon>
        <taxon>Oceanidesulfovibrio</taxon>
    </lineage>
</organism>
<reference evidence="5 6" key="1">
    <citation type="submission" date="2018-06" db="EMBL/GenBank/DDBJ databases">
        <title>Complete genome of Desulfovibrio indonesiensis P37SLT.</title>
        <authorList>
            <person name="Crispim J.S."/>
            <person name="Vidigal P.M.P."/>
            <person name="Silva L.C.F."/>
            <person name="Laguardia C.N."/>
            <person name="Araujo L.C."/>
            <person name="Dias R.S."/>
            <person name="Sousa M.P."/>
            <person name="Paula S.O."/>
            <person name="Silva C."/>
        </authorList>
    </citation>
    <scope>NUCLEOTIDE SEQUENCE [LARGE SCALE GENOMIC DNA]</scope>
    <source>
        <strain evidence="5 6">P37SLT</strain>
    </source>
</reference>
<evidence type="ECO:0000256" key="2">
    <source>
        <dbReference type="ARBA" id="ARBA00022747"/>
    </source>
</evidence>
<dbReference type="AlphaFoldDB" id="A0A7M3MAQ0"/>
<evidence type="ECO:0000259" key="4">
    <source>
        <dbReference type="Pfam" id="PF01420"/>
    </source>
</evidence>
<dbReference type="EMBL" id="QMIE01000026">
    <property type="protein sequence ID" value="TVM14230.1"/>
    <property type="molecule type" value="Genomic_DNA"/>
</dbReference>
<evidence type="ECO:0000256" key="1">
    <source>
        <dbReference type="ARBA" id="ARBA00010923"/>
    </source>
</evidence>
<dbReference type="PANTHER" id="PTHR30408">
    <property type="entry name" value="TYPE-1 RESTRICTION ENZYME ECOKI SPECIFICITY PROTEIN"/>
    <property type="match status" value="1"/>
</dbReference>
<keyword evidence="3" id="KW-0238">DNA-binding</keyword>
<accession>A0A7M3MAQ0</accession>
<comment type="caution">
    <text evidence="5">The sequence shown here is derived from an EMBL/GenBank/DDBJ whole genome shotgun (WGS) entry which is preliminary data.</text>
</comment>
<dbReference type="SUPFAM" id="SSF116734">
    <property type="entry name" value="DNA methylase specificity domain"/>
    <property type="match status" value="2"/>
</dbReference>
<feature type="domain" description="Type I restriction modification DNA specificity" evidence="4">
    <location>
        <begin position="70"/>
        <end position="173"/>
    </location>
</feature>
<evidence type="ECO:0000256" key="3">
    <source>
        <dbReference type="ARBA" id="ARBA00023125"/>
    </source>
</evidence>
<proteinExistence type="inferred from homology"/>
<dbReference type="OrthoDB" id="5363772at2"/>
<dbReference type="InterPro" id="IPR052021">
    <property type="entry name" value="Type-I_RS_S_subunit"/>
</dbReference>
<dbReference type="CDD" id="cd17260">
    <property type="entry name" value="RMtype1_S_EcoEI-TRD1-CR1_like"/>
    <property type="match status" value="1"/>
</dbReference>
<dbReference type="RefSeq" id="WP_144304556.1">
    <property type="nucleotide sequence ID" value="NZ_QMIE01000026.1"/>
</dbReference>
<dbReference type="InterPro" id="IPR044946">
    <property type="entry name" value="Restrct_endonuc_typeI_TRD_sf"/>
</dbReference>
<dbReference type="Gene3D" id="3.90.220.20">
    <property type="entry name" value="DNA methylase specificity domains"/>
    <property type="match status" value="2"/>
</dbReference>
<feature type="domain" description="Type I restriction modification DNA specificity" evidence="4">
    <location>
        <begin position="202"/>
        <end position="368"/>
    </location>
</feature>
<comment type="similarity">
    <text evidence="1">Belongs to the type-I restriction system S methylase family.</text>
</comment>
<sequence>MVPDGWSLIKVEDLLEQIRIPVQVEPNEYCQEIGIRSHGRGIFHKEPVLGQTLGDKRVFKVVPGCLILNIVFAWEQAVATTSTKEEGFIASHRFPQYKAKNSACCVDFLHRFFLSPRGKYLLGIASPGGAGRNKTLGQKEFGRVVVPTPPLPEQKKIARILSIWDKAIETVDKLIENSQQQKKALMQQLLTGKKRLPGFSGEWKKVRLGKVAQINPKKSAKPKDGLVSFVPMEAVSETAHITSLTTRNYDEVSKGFSAFADNDVLVAKITPCFENGKGAQAANLVNGIGFGTTEFHVIRAKKDLYSRFIYYITNSYEFRFRGEANMQGSAGQRRVPTDFLKAYPIHLPPFEEQKSICARLDSLTSTIQVLYNNKAFFTREKQSLMQQLLTGKRRVQVTE</sequence>
<name>A0A7M3MAQ0_9BACT</name>
<dbReference type="GO" id="GO:0003677">
    <property type="term" value="F:DNA binding"/>
    <property type="evidence" value="ECO:0007669"/>
    <property type="project" value="UniProtKB-KW"/>
</dbReference>
<dbReference type="Proteomes" id="UP000448292">
    <property type="component" value="Unassembled WGS sequence"/>
</dbReference>
<gene>
    <name evidence="5" type="ORF">DPQ33_17710</name>
</gene>
<dbReference type="GO" id="GO:0009307">
    <property type="term" value="P:DNA restriction-modification system"/>
    <property type="evidence" value="ECO:0007669"/>
    <property type="project" value="UniProtKB-KW"/>
</dbReference>
<protein>
    <recommendedName>
        <fullName evidence="4">Type I restriction modification DNA specificity domain-containing protein</fullName>
    </recommendedName>
</protein>
<evidence type="ECO:0000313" key="6">
    <source>
        <dbReference type="Proteomes" id="UP000448292"/>
    </source>
</evidence>